<dbReference type="InterPro" id="IPR040747">
    <property type="entry name" value="BILBO1_N"/>
</dbReference>
<evidence type="ECO:0000313" key="5">
    <source>
        <dbReference type="EMBL" id="CBZ38574.1"/>
    </source>
</evidence>
<proteinExistence type="predicted"/>
<dbReference type="OrthoDB" id="266553at2759"/>
<dbReference type="Proteomes" id="UP000601710">
    <property type="component" value="Chromosome 36"/>
</dbReference>
<protein>
    <submittedName>
        <fullName evidence="4">Hypothetical_protein_conserved</fullName>
    </submittedName>
</protein>
<sequence length="257" mass="29595">MFTLLCCADLAGNKVNLEIALETFPATLRCLESDIARIFSREVEESGTVEHRTNVAEPFQVMSVVIYDDVLLRWTKLKSLAQLHEYDQLYVFQPQTQWHVDLQKELPPPRPPARSRASSLTGTSGALASLHVNGRASSPWPRSGLSTRVSAAADVDTSHSPVPSRSPARAQLEEHRREEERLAHRLATLRRERELLEREAQREEEEERRRRSLETYRLLKCKEEEIWSQRDALARAEEEFRQFLAEKQRLMGQSPTP</sequence>
<name>A0A3Q8IH20_LEIDO</name>
<dbReference type="VEuPathDB" id="TriTrypDB:LdBPK_361360.1"/>
<reference evidence="3 8" key="4">
    <citation type="journal article" date="2018" name="Sci. Rep.">
        <title>A complete Leishmania donovani reference genome identifies novel genetic variations associated with virulence.</title>
        <authorList>
            <person name="Lypaczewski P."/>
            <person name="Hoshizaki J."/>
            <person name="Zhang W.-W."/>
            <person name="McCall L.-I."/>
            <person name="Torcivia-Rodriguez J."/>
            <person name="Simonyan V."/>
            <person name="Kaur A."/>
            <person name="Dewar K."/>
            <person name="Matlashewski G."/>
        </authorList>
    </citation>
    <scope>NUCLEOTIDE SEQUENCE [LARGE SCALE GENOMIC DNA]</scope>
    <source>
        <strain evidence="3 8">LdCL</strain>
    </source>
</reference>
<dbReference type="RefSeq" id="XP_003865252.1">
    <property type="nucleotide sequence ID" value="XM_003865204.1"/>
</dbReference>
<feature type="domain" description="BILBO1 N-terminal" evidence="2">
    <location>
        <begin position="14"/>
        <end position="108"/>
    </location>
</feature>
<evidence type="ECO:0000313" key="9">
    <source>
        <dbReference type="Proteomes" id="UP000318447"/>
    </source>
</evidence>
<dbReference type="GeneID" id="13388137"/>
<evidence type="ECO:0000313" key="3">
    <source>
        <dbReference type="EMBL" id="AYU83481.1"/>
    </source>
</evidence>
<evidence type="ECO:0000256" key="1">
    <source>
        <dbReference type="SAM" id="MobiDB-lite"/>
    </source>
</evidence>
<evidence type="ECO:0000259" key="2">
    <source>
        <dbReference type="Pfam" id="PF18281"/>
    </source>
</evidence>
<dbReference type="EMBL" id="RHLC01000054">
    <property type="protein sequence ID" value="TPP48247.1"/>
    <property type="molecule type" value="Genomic_DNA"/>
</dbReference>
<dbReference type="Proteomes" id="UP000008980">
    <property type="component" value="Chromosome 36"/>
</dbReference>
<keyword evidence="8" id="KW-1185">Reference proteome</keyword>
<evidence type="ECO:0000313" key="8">
    <source>
        <dbReference type="Proteomes" id="UP000274082"/>
    </source>
</evidence>
<evidence type="ECO:0000313" key="7">
    <source>
        <dbReference type="Proteomes" id="UP000008980"/>
    </source>
</evidence>
<dbReference type="Proteomes" id="UP000274082">
    <property type="component" value="Chromosome 36"/>
</dbReference>
<reference evidence="7" key="3">
    <citation type="submission" date="2011-02" db="EMBL/GenBank/DDBJ databases">
        <title>Whole genome sequencing of Leishmania donovani clinical lines reveals dynamic variation related to drug resistance.</title>
        <authorList>
            <person name="Downing T."/>
            <person name="Imamura H."/>
            <person name="Sanders M."/>
            <person name="Decuypere S."/>
            <person name="Hertz-Fowler C."/>
            <person name="Clark T.G."/>
            <person name="Rijal S."/>
            <person name="Sundar S."/>
            <person name="Quail M.A."/>
            <person name="De Doncker S."/>
            <person name="Maes I."/>
            <person name="Vanaerschot M."/>
            <person name="Stark O."/>
            <person name="Schonian G."/>
            <person name="Dujardin J.C."/>
            <person name="Berriman M."/>
        </authorList>
    </citation>
    <scope>NUCLEOTIDE SEQUENCE [LARGE SCALE GENOMIC DNA]</scope>
    <source>
        <strain evidence="7">BPK282A1</strain>
    </source>
</reference>
<dbReference type="AlphaFoldDB" id="A0A3Q8IH20"/>
<accession>E9BTJ5</accession>
<reference evidence="5 7" key="1">
    <citation type="journal article" date="2011" name="Genome Res.">
        <title>Whole genome sequencing of multiple Leishmania donovani clinical isolates provides insights into population structure and mechanisms of drug resistance.</title>
        <authorList>
            <person name="Downing T."/>
            <person name="Imamura H."/>
            <person name="Decuypere S."/>
            <person name="Clark T.G."/>
            <person name="Coombs G.H."/>
            <person name="Cotton J.A."/>
            <person name="Hilley J.D."/>
            <person name="de Doncker S."/>
            <person name="Maes I."/>
            <person name="Mottram J.C."/>
            <person name="Quail M.A."/>
            <person name="Rijal S."/>
            <person name="Sanders M."/>
            <person name="Schonian G."/>
            <person name="Stark O."/>
            <person name="Sundar S."/>
            <person name="Vanaerschot M."/>
            <person name="Hertz-Fowler C."/>
            <person name="Dujardin J.C."/>
            <person name="Berriman M."/>
        </authorList>
    </citation>
    <scope>NUCLEOTIDE SEQUENCE [LARGE SCALE GENOMIC DNA]</scope>
    <source>
        <strain evidence="5 7">BPK282A1</strain>
    </source>
</reference>
<evidence type="ECO:0000313" key="4">
    <source>
        <dbReference type="EMBL" id="CAC5434706.1"/>
    </source>
</evidence>
<dbReference type="VEuPathDB" id="TriTrypDB:LDHU3_36.1710"/>
<dbReference type="EMBL" id="FR799623">
    <property type="protein sequence ID" value="CBZ38574.1"/>
    <property type="molecule type" value="Genomic_DNA"/>
</dbReference>
<accession>A0A3Q8IH20</accession>
<reference evidence="4" key="7">
    <citation type="submission" date="2020-06" db="EMBL/GenBank/DDBJ databases">
        <authorList>
            <person name="Camacho E."/>
            <person name="Gonzalez-de la Fuente S."/>
            <person name="Rastrojo A."/>
            <person name="Peiro-Pastor R."/>
            <person name="Solana JC."/>
            <person name="Tabera L."/>
            <person name="Gamarro F."/>
            <person name="Carrasco-Ramiro F."/>
            <person name="Requena JM."/>
            <person name="Aguado B."/>
        </authorList>
    </citation>
    <scope>NUCLEOTIDE SEQUENCE</scope>
</reference>
<dbReference type="EMBL" id="CP029535">
    <property type="protein sequence ID" value="AYU83481.1"/>
    <property type="molecule type" value="Genomic_DNA"/>
</dbReference>
<reference evidence="5" key="2">
    <citation type="submission" date="2011-01" db="EMBL/GenBank/DDBJ databases">
        <authorList>
            <person name="Zhao B.P."/>
            <person name="Ren Z.A."/>
            <person name="Li C.D."/>
        </authorList>
    </citation>
    <scope>NUCLEOTIDE SEQUENCE</scope>
    <source>
        <strain evidence="5">BPK282A1</strain>
    </source>
</reference>
<evidence type="ECO:0000313" key="6">
    <source>
        <dbReference type="EMBL" id="TPP48247.1"/>
    </source>
</evidence>
<dbReference type="KEGG" id="ldo:LDBPK_361360"/>
<organism evidence="3 8">
    <name type="scientific">Leishmania donovani</name>
    <dbReference type="NCBI Taxonomy" id="5661"/>
    <lineage>
        <taxon>Eukaryota</taxon>
        <taxon>Discoba</taxon>
        <taxon>Euglenozoa</taxon>
        <taxon>Kinetoplastea</taxon>
        <taxon>Metakinetoplastina</taxon>
        <taxon>Trypanosomatida</taxon>
        <taxon>Trypanosomatidae</taxon>
        <taxon>Leishmaniinae</taxon>
        <taxon>Leishmania</taxon>
    </lineage>
</organism>
<reference evidence="6" key="5">
    <citation type="submission" date="2019-02" db="EMBL/GenBank/DDBJ databases">
        <title>FDA dAtabase for Regulatory Grade micrObial Sequences (FDA-ARGOS): Supporting development and validation of Infectious Disease Dx tests.</title>
        <authorList>
            <person name="Duncan R."/>
            <person name="Fisher C."/>
            <person name="Tallon L.J."/>
            <person name="Sadzewicz L."/>
            <person name="Sengamalay N."/>
            <person name="Ott S."/>
            <person name="Godinez A."/>
            <person name="Nagaraj S."/>
            <person name="Nadendla S."/>
            <person name="Sichtig H."/>
        </authorList>
    </citation>
    <scope>NUCLEOTIDE SEQUENCE</scope>
    <source>
        <strain evidence="6">FDAARGOS_361</strain>
    </source>
</reference>
<dbReference type="EMBL" id="LR812656">
    <property type="protein sequence ID" value="CAC5434706.1"/>
    <property type="molecule type" value="Genomic_DNA"/>
</dbReference>
<dbReference type="VEuPathDB" id="TriTrypDB:LdCL_360018700"/>
<reference evidence="9" key="6">
    <citation type="submission" date="2019-02" db="EMBL/GenBank/DDBJ databases">
        <title>FDA dAtabase for Regulatory Grade micrObial Sequences (FDA-ARGOS): Supporting development and validation of Infectious Disease Dx tests.</title>
        <authorList>
            <person name="Duncan R."/>
            <person name="Fisher C."/>
            <person name="Tallon L."/>
            <person name="Sadzewicz L."/>
            <person name="Sengamalay N."/>
            <person name="Ott S."/>
            <person name="Godinez A."/>
            <person name="Nagaraj S."/>
            <person name="Vavikolanu K."/>
            <person name="Nadendla S."/>
            <person name="Aluvathingal J."/>
            <person name="Sichtig H."/>
        </authorList>
    </citation>
    <scope>NUCLEOTIDE SEQUENCE [LARGE SCALE GENOMIC DNA]</scope>
    <source>
        <strain evidence="9">FDAARGOS_361</strain>
    </source>
</reference>
<dbReference type="Proteomes" id="UP000318447">
    <property type="component" value="Unassembled WGS sequence"/>
</dbReference>
<dbReference type="Pfam" id="PF18281">
    <property type="entry name" value="BILBO1_N"/>
    <property type="match status" value="1"/>
</dbReference>
<dbReference type="OMA" id="PQTQWHV"/>
<feature type="region of interest" description="Disordered" evidence="1">
    <location>
        <begin position="133"/>
        <end position="179"/>
    </location>
</feature>
<dbReference type="Gene3D" id="3.10.20.650">
    <property type="match status" value="1"/>
</dbReference>
<gene>
    <name evidence="6" type="ORF">CGC21_12985</name>
    <name evidence="5" type="ORF">LDBPK_361360</name>
    <name evidence="3" type="ORF">LdCL_360018700</name>
    <name evidence="4" type="ORF">LDHU3_36.1710</name>
</gene>